<dbReference type="RefSeq" id="WP_148782254.1">
    <property type="nucleotide sequence ID" value="NZ_VNHU01000003.1"/>
</dbReference>
<reference evidence="5 6" key="1">
    <citation type="submission" date="2019-07" db="EMBL/GenBank/DDBJ databases">
        <title>Genomic Encyclopedia of Archaeal and Bacterial Type Strains, Phase II (KMG-II): from individual species to whole genera.</title>
        <authorList>
            <person name="Goeker M."/>
        </authorList>
    </citation>
    <scope>NUCLEOTIDE SEQUENCE [LARGE SCALE GENOMIC DNA]</scope>
    <source>
        <strain evidence="5 6">DSM 17527</strain>
    </source>
</reference>
<evidence type="ECO:0000313" key="5">
    <source>
        <dbReference type="EMBL" id="TYP75266.1"/>
    </source>
</evidence>
<proteinExistence type="predicted"/>
<dbReference type="InterPro" id="IPR036465">
    <property type="entry name" value="vWFA_dom_sf"/>
</dbReference>
<dbReference type="SUPFAM" id="SSF53300">
    <property type="entry name" value="vWA-like"/>
    <property type="match status" value="1"/>
</dbReference>
<feature type="region of interest" description="Disordered" evidence="2">
    <location>
        <begin position="1138"/>
        <end position="1160"/>
    </location>
</feature>
<dbReference type="SUPFAM" id="SSF69318">
    <property type="entry name" value="Integrin alpha N-terminal domain"/>
    <property type="match status" value="1"/>
</dbReference>
<dbReference type="PANTHER" id="PTHR45460">
    <property type="entry name" value="SIMILAR TO CYSTEINE PROTEINASE"/>
    <property type="match status" value="1"/>
</dbReference>
<evidence type="ECO:0000259" key="4">
    <source>
        <dbReference type="PROSITE" id="PS50234"/>
    </source>
</evidence>
<dbReference type="Gene3D" id="2.60.40.10">
    <property type="entry name" value="Immunoglobulins"/>
    <property type="match status" value="1"/>
</dbReference>
<accession>A0A5S5CA76</accession>
<dbReference type="Gene3D" id="3.40.50.410">
    <property type="entry name" value="von Willebrand factor, type A domain"/>
    <property type="match status" value="1"/>
</dbReference>
<feature type="signal peptide" evidence="3">
    <location>
        <begin position="1"/>
        <end position="20"/>
    </location>
</feature>
<protein>
    <submittedName>
        <fullName evidence="5">von Willebrand factor type A domain-containing protein</fullName>
    </submittedName>
</protein>
<gene>
    <name evidence="5" type="ORF">BD809_103330</name>
</gene>
<dbReference type="Pfam" id="PF13517">
    <property type="entry name" value="FG-GAP_3"/>
    <property type="match status" value="2"/>
</dbReference>
<sequence length="1322" mass="145394">MRNIISVLVLFLVFPFGSNSQSITSVNPSAQRVHDYIELIGSDFGNSQGNSLVSFTDGTDIWSAGTAYIWRDNYIKIRVPVGKQNGGSTVPMSSSPLQIYVDKTPGTSNTLTFQVLKILNPELEFRQLTNITGSHEDVSTVLGAPNLNSARTKDAEVADINYDGWPDLTDNNSNNEQNNSHSVLRLNARDKSFTAIKLEPLNSGDTGTFATEITPSGDFFEDHTSYDSDYADINGDRYPDLIQTAANNTGGSDHRIRLLINNRDNIPGQFSEETALRMPANAFGSIGCPDDIDHVDMDQDGDIDFAVTLRTSVGFCDGETSEIRVFENTGNGFFAAPIIIQSRNGNSTHDVLWFDANHDGFYDIIAANEWNNIDFNDTDVQVQLFLNDGNNNFSENQIFNIAATTAEQADFNGDGLMDFVAGRTEVKVFLTRADSPCLTNPAAQCTFDEVVIQPSGGNNPFYDLEPGDINNDGFVDIVGARILDNAENVPIYINDGSGTFTEITGGNSSTVLPDHFGTYQRLSADMLDFDLDGDLDLYLTGQDGPEDEAPSGSGFGRGPNQFYENLTIGLDIVYPKSGNAAYAGSATGGRKVLINIRANVVVEDLVPSDFIIKVNDVQLDPSATVTGSQIEQEYWLLVQMPANADGLYSLEVALADDPLIADIELGALEYAEERLFDRSLSIDRTTSMLYNSVTEVFETEKMDAAKAAANFFINLSEDSDKIAVTSFKRNLDDGDGIIEQNEMARTDWTMTDAFDTSTSTDNRGLAIDIVNNMQPDGTYFPYQTTIGAGLVEALTELQDNGNTNHEWEMVLLSDGIENLAPFWKKVESGPPIVLPIKPNVLAADPNVRVHTVAVGQDADALLLMEIADETGGQFFNLYEGTASYGLISRLASVYKYIDEEMRGEQRFHYKEEVPDPIIIQKSPFNMQHNAVSHQKLIRVDSLYVPNGFESISVGFHWNKKFAIEQVVLYDPNLVAIPPNPPVQTIQYDPSHKIYKIRDPQPGWYYYTVELGTTDPFEFMIIGSGITDLLALGKKGTISEISPGFYQIPLRVVVGDSEPVLFCNVSGDVVLPDKTHVAINLKDDGVHEDGRNSDAIYGELFKHSMPGGYFANITVAGVSSLNETFTRHLYLSWTFPGLEQDPDEPEETDDPNDGGLTNWPGGDPKNKDILWGFHVGSSHPLGKFNSYADANIHLRLDATYSIKPHLNAVLMAGFSQFTTDFSSGLDNTWWTNLSVNAQIYTNMSSGWFSYAQAGSGYYWKKSGSGSNVGMNIGVGGIVPLASGPFAIRFGVDYHRVFNDNNVDYLTAQLGVMWRVKNRTKRNK</sequence>
<evidence type="ECO:0000256" key="2">
    <source>
        <dbReference type="SAM" id="MobiDB-lite"/>
    </source>
</evidence>
<evidence type="ECO:0000256" key="3">
    <source>
        <dbReference type="SAM" id="SignalP"/>
    </source>
</evidence>
<dbReference type="InterPro" id="IPR013783">
    <property type="entry name" value="Ig-like_fold"/>
</dbReference>
<organism evidence="5 6">
    <name type="scientific">Aquimarina intermedia</name>
    <dbReference type="NCBI Taxonomy" id="350814"/>
    <lineage>
        <taxon>Bacteria</taxon>
        <taxon>Pseudomonadati</taxon>
        <taxon>Bacteroidota</taxon>
        <taxon>Flavobacteriia</taxon>
        <taxon>Flavobacteriales</taxon>
        <taxon>Flavobacteriaceae</taxon>
        <taxon>Aquimarina</taxon>
    </lineage>
</organism>
<name>A0A5S5CA76_9FLAO</name>
<evidence type="ECO:0000256" key="1">
    <source>
        <dbReference type="ARBA" id="ARBA00022729"/>
    </source>
</evidence>
<dbReference type="PANTHER" id="PTHR45460:SF2">
    <property type="entry name" value="ALPHA 1,3 GLUCANASE, GH71 FAMILY (EUROFUNG)"/>
    <property type="match status" value="1"/>
</dbReference>
<keyword evidence="6" id="KW-1185">Reference proteome</keyword>
<keyword evidence="1 3" id="KW-0732">Signal</keyword>
<dbReference type="PROSITE" id="PS50234">
    <property type="entry name" value="VWFA"/>
    <property type="match status" value="1"/>
</dbReference>
<feature type="compositionally biased region" description="Acidic residues" evidence="2">
    <location>
        <begin position="1139"/>
        <end position="1151"/>
    </location>
</feature>
<evidence type="ECO:0000313" key="6">
    <source>
        <dbReference type="Proteomes" id="UP000324376"/>
    </source>
</evidence>
<dbReference type="InterPro" id="IPR013517">
    <property type="entry name" value="FG-GAP"/>
</dbReference>
<dbReference type="Proteomes" id="UP000324376">
    <property type="component" value="Unassembled WGS sequence"/>
</dbReference>
<feature type="chain" id="PRO_5024355899" evidence="3">
    <location>
        <begin position="21"/>
        <end position="1322"/>
    </location>
</feature>
<dbReference type="OrthoDB" id="9816120at2"/>
<dbReference type="InterPro" id="IPR028994">
    <property type="entry name" value="Integrin_alpha_N"/>
</dbReference>
<feature type="domain" description="VWFA" evidence="4">
    <location>
        <begin position="677"/>
        <end position="897"/>
    </location>
</feature>
<dbReference type="InterPro" id="IPR002035">
    <property type="entry name" value="VWF_A"/>
</dbReference>
<comment type="caution">
    <text evidence="5">The sequence shown here is derived from an EMBL/GenBank/DDBJ whole genome shotgun (WGS) entry which is preliminary data.</text>
</comment>
<dbReference type="EMBL" id="VNHU01000003">
    <property type="protein sequence ID" value="TYP75266.1"/>
    <property type="molecule type" value="Genomic_DNA"/>
</dbReference>